<dbReference type="Proteomes" id="UP000327478">
    <property type="component" value="Chromosome"/>
</dbReference>
<evidence type="ECO:0000313" key="1">
    <source>
        <dbReference type="EMBL" id="MQW93384.1"/>
    </source>
</evidence>
<proteinExistence type="predicted"/>
<dbReference type="EMBL" id="WITK01000034">
    <property type="protein sequence ID" value="MQW93384.1"/>
    <property type="molecule type" value="Genomic_DNA"/>
</dbReference>
<name>A0A5Q0P223_9GAMM</name>
<evidence type="ECO:0000313" key="2">
    <source>
        <dbReference type="EMBL" id="QGA10776.1"/>
    </source>
</evidence>
<protein>
    <recommendedName>
        <fullName evidence="5">DUF2785 domain-containing protein</fullName>
    </recommendedName>
</protein>
<keyword evidence="3" id="KW-1185">Reference proteome</keyword>
<dbReference type="EMBL" id="CP045650">
    <property type="protein sequence ID" value="QGA10776.1"/>
    <property type="molecule type" value="Genomic_DNA"/>
</dbReference>
<accession>A0A5Q0P223</accession>
<reference evidence="3 4" key="1">
    <citation type="submission" date="2019-10" db="EMBL/GenBank/DDBJ databases">
        <authorList>
            <person name="Dong K."/>
        </authorList>
    </citation>
    <scope>NUCLEOTIDE SEQUENCE [LARGE SCALE GENOMIC DNA]</scope>
    <source>
        <strain evidence="3">dk386</strain>
        <strain evidence="2">Dk386</strain>
        <strain evidence="1">Dk771</strain>
        <strain evidence="4">dk771</strain>
    </source>
</reference>
<dbReference type="RefSeq" id="WP_153371175.1">
    <property type="nucleotide sequence ID" value="NZ_CP045650.1"/>
</dbReference>
<evidence type="ECO:0000313" key="4">
    <source>
        <dbReference type="Proteomes" id="UP000480556"/>
    </source>
</evidence>
<evidence type="ECO:0008006" key="5">
    <source>
        <dbReference type="Google" id="ProtNLM"/>
    </source>
</evidence>
<dbReference type="Proteomes" id="UP000480556">
    <property type="component" value="Unassembled WGS sequence"/>
</dbReference>
<evidence type="ECO:0000313" key="3">
    <source>
        <dbReference type="Proteomes" id="UP000327478"/>
    </source>
</evidence>
<gene>
    <name evidence="2" type="ORF">GFH30_04940</name>
    <name evidence="1" type="ORF">GHJ48_13465</name>
</gene>
<organism evidence="1 4">
    <name type="scientific">Acinetobacter wanghuae</name>
    <dbReference type="NCBI Taxonomy" id="2662362"/>
    <lineage>
        <taxon>Bacteria</taxon>
        <taxon>Pseudomonadati</taxon>
        <taxon>Pseudomonadota</taxon>
        <taxon>Gammaproteobacteria</taxon>
        <taxon>Moraxellales</taxon>
        <taxon>Moraxellaceae</taxon>
        <taxon>Acinetobacter</taxon>
    </lineage>
</organism>
<sequence>MKMEISTLSMYEVVTEIIVIYMTYPEDKIKRDQAFARFLTSWINNNSEIDERASHITKFAREYAVLFPLAQNYKDPNKGYSFNKLAIVANLLITLFRLDVSNVSVSMYSAYGFTLAMDKKNKLGKTKISERRLKEYWMEYRSVAHIAMFFLLHGRNEVTQEEYPKFISSLYILQEKYKKIISKNNNFSYEIWELPSLSDLNWSLGSREIPQSFYSKMIKSIEIQPFNEKELLFLEDSKKFVRNSDQYKKIVK</sequence>
<dbReference type="AlphaFoldDB" id="A0A5Q0P223"/>